<keyword evidence="6 8" id="KW-1133">Transmembrane helix</keyword>
<feature type="transmembrane region" description="Helical" evidence="9">
    <location>
        <begin position="329"/>
        <end position="353"/>
    </location>
</feature>
<feature type="transmembrane region" description="Helical" evidence="9">
    <location>
        <begin position="359"/>
        <end position="376"/>
    </location>
</feature>
<reference evidence="10 11" key="1">
    <citation type="submission" date="2017-02" db="EMBL/GenBank/DDBJ databases">
        <authorList>
            <person name="Peterson S.W."/>
        </authorList>
    </citation>
    <scope>NUCLEOTIDE SEQUENCE [LARGE SCALE GENOMIC DNA]</scope>
    <source>
        <strain evidence="10 11">ATCC 700028</strain>
    </source>
</reference>
<feature type="transmembrane region" description="Helical" evidence="9">
    <location>
        <begin position="388"/>
        <end position="412"/>
    </location>
</feature>
<name>A0A1T4LF72_9FUSO</name>
<keyword evidence="7 8" id="KW-0472">Membrane</keyword>
<dbReference type="Proteomes" id="UP000191153">
    <property type="component" value="Unassembled WGS sequence"/>
</dbReference>
<dbReference type="Pfam" id="PF00860">
    <property type="entry name" value="Xan_ur_permease"/>
    <property type="match status" value="1"/>
</dbReference>
<dbReference type="PIRSF" id="PIRSF005353">
    <property type="entry name" value="PbuG"/>
    <property type="match status" value="1"/>
</dbReference>
<dbReference type="InterPro" id="IPR026033">
    <property type="entry name" value="Azg-like_bact_archaea"/>
</dbReference>
<keyword evidence="5 8" id="KW-0812">Transmembrane</keyword>
<dbReference type="AlphaFoldDB" id="A0A1T4LF72"/>
<accession>A0A1T4LF72</accession>
<feature type="transmembrane region" description="Helical" evidence="9">
    <location>
        <begin position="295"/>
        <end position="317"/>
    </location>
</feature>
<feature type="transmembrane region" description="Helical" evidence="9">
    <location>
        <begin position="208"/>
        <end position="230"/>
    </location>
</feature>
<keyword evidence="11" id="KW-1185">Reference proteome</keyword>
<feature type="transmembrane region" description="Helical" evidence="9">
    <location>
        <begin position="60"/>
        <end position="81"/>
    </location>
</feature>
<protein>
    <submittedName>
        <fullName evidence="10">Putative MFS transporter, AGZA family, xanthine/uracil permease</fullName>
    </submittedName>
</protein>
<evidence type="ECO:0000256" key="9">
    <source>
        <dbReference type="SAM" id="Phobius"/>
    </source>
</evidence>
<dbReference type="EMBL" id="FUWX01000006">
    <property type="protein sequence ID" value="SJZ53375.1"/>
    <property type="molecule type" value="Genomic_DNA"/>
</dbReference>
<dbReference type="OrthoDB" id="9808458at2"/>
<keyword evidence="4 8" id="KW-1003">Cell membrane</keyword>
<evidence type="ECO:0000256" key="7">
    <source>
        <dbReference type="ARBA" id="ARBA00023136"/>
    </source>
</evidence>
<evidence type="ECO:0000256" key="5">
    <source>
        <dbReference type="ARBA" id="ARBA00022692"/>
    </source>
</evidence>
<dbReference type="GO" id="GO:0005345">
    <property type="term" value="F:purine nucleobase transmembrane transporter activity"/>
    <property type="evidence" value="ECO:0007669"/>
    <property type="project" value="TreeGrafter"/>
</dbReference>
<proteinExistence type="inferred from homology"/>
<dbReference type="InterPro" id="IPR006043">
    <property type="entry name" value="NCS2"/>
</dbReference>
<dbReference type="PANTHER" id="PTHR43337">
    <property type="entry name" value="XANTHINE/URACIL PERMEASE C887.17-RELATED"/>
    <property type="match status" value="1"/>
</dbReference>
<evidence type="ECO:0000313" key="10">
    <source>
        <dbReference type="EMBL" id="SJZ53375.1"/>
    </source>
</evidence>
<gene>
    <name evidence="10" type="ORF">SAMN02745174_00828</name>
</gene>
<dbReference type="GO" id="GO:0005886">
    <property type="term" value="C:plasma membrane"/>
    <property type="evidence" value="ECO:0007669"/>
    <property type="project" value="UniProtKB-SubCell"/>
</dbReference>
<evidence type="ECO:0000256" key="4">
    <source>
        <dbReference type="ARBA" id="ARBA00022475"/>
    </source>
</evidence>
<evidence type="ECO:0000256" key="6">
    <source>
        <dbReference type="ARBA" id="ARBA00022989"/>
    </source>
</evidence>
<dbReference type="InterPro" id="IPR045018">
    <property type="entry name" value="Azg-like"/>
</dbReference>
<feature type="transmembrane region" description="Helical" evidence="9">
    <location>
        <begin position="185"/>
        <end position="202"/>
    </location>
</feature>
<feature type="transmembrane region" description="Helical" evidence="9">
    <location>
        <begin position="251"/>
        <end position="275"/>
    </location>
</feature>
<evidence type="ECO:0000256" key="3">
    <source>
        <dbReference type="ARBA" id="ARBA00022448"/>
    </source>
</evidence>
<feature type="transmembrane region" description="Helical" evidence="9">
    <location>
        <begin position="424"/>
        <end position="441"/>
    </location>
</feature>
<feature type="transmembrane region" description="Helical" evidence="9">
    <location>
        <begin position="87"/>
        <end position="110"/>
    </location>
</feature>
<feature type="transmembrane region" description="Helical" evidence="9">
    <location>
        <begin position="117"/>
        <end position="140"/>
    </location>
</feature>
<feature type="transmembrane region" description="Helical" evidence="9">
    <location>
        <begin position="28"/>
        <end position="48"/>
    </location>
</feature>
<evidence type="ECO:0000256" key="2">
    <source>
        <dbReference type="ARBA" id="ARBA00005697"/>
    </source>
</evidence>
<evidence type="ECO:0000256" key="8">
    <source>
        <dbReference type="PIRNR" id="PIRNR005353"/>
    </source>
</evidence>
<dbReference type="PANTHER" id="PTHR43337:SF1">
    <property type="entry name" value="XANTHINE_URACIL PERMEASE C887.17-RELATED"/>
    <property type="match status" value="1"/>
</dbReference>
<feature type="transmembrane region" description="Helical" evidence="9">
    <location>
        <begin position="146"/>
        <end position="164"/>
    </location>
</feature>
<comment type="similarity">
    <text evidence="2 8">Belongs to the nucleobase:cation symporter-2 (NCS2) (TC 2.A.40) family. Azg-like subfamily.</text>
</comment>
<evidence type="ECO:0000313" key="11">
    <source>
        <dbReference type="Proteomes" id="UP000191153"/>
    </source>
</evidence>
<sequence>MEKTLNNNCTSLSFIERKFKLKEHDTSISTEITAGITTFMTMAYILIVQPMFMSAAGMDTGAVTVVTAILSAAFSIIMGLYTNRPFAMAPAMGGNAFLAYTLVAGGMVTWQVGMGMVFMSGIAFLLLTIFGLRGIIVTAIPKNLKFAIGVAVGFFIAMVGFKNGNLMTIKDGTILMGSLTDPRTIMSLTGLVITIALVLNRVKGGVLIAILVTTVIGIPLGVTKIPTSFFSMPPSIMPIAFKLNIMDSLKWSFIPLVFTFFVGDFFSTLATLLGVSAQANLLDEDGNLPEIDKPFLVDSIATIVGAILGSTTITTFLESAAGVEAGGRTGLTAITTGICFIITIFLTPIVYIIPSAATAPALIFIGILMMTSMKFIDMEDLTEFVPAIITIMFTVFTDNMATGMSIGILSHVVIKIVTGKWRELNLPIIILSIPLVMYFVFL</sequence>
<evidence type="ECO:0000256" key="1">
    <source>
        <dbReference type="ARBA" id="ARBA00004651"/>
    </source>
</evidence>
<keyword evidence="3 8" id="KW-0813">Transport</keyword>
<comment type="subcellular location">
    <subcellularLocation>
        <location evidence="1 8">Cell membrane</location>
        <topology evidence="1 8">Multi-pass membrane protein</topology>
    </subcellularLocation>
</comment>
<organism evidence="10 11">
    <name type="scientific">Cetobacterium ceti</name>
    <dbReference type="NCBI Taxonomy" id="180163"/>
    <lineage>
        <taxon>Bacteria</taxon>
        <taxon>Fusobacteriati</taxon>
        <taxon>Fusobacteriota</taxon>
        <taxon>Fusobacteriia</taxon>
        <taxon>Fusobacteriales</taxon>
        <taxon>Fusobacteriaceae</taxon>
        <taxon>Cetobacterium</taxon>
    </lineage>
</organism>
<dbReference type="STRING" id="180163.SAMN02745174_00828"/>
<dbReference type="RefSeq" id="WP_078693362.1">
    <property type="nucleotide sequence ID" value="NZ_FUWX01000006.1"/>
</dbReference>